<organism evidence="3 4">
    <name type="scientific">Galerina marginata (strain CBS 339.88)</name>
    <dbReference type="NCBI Taxonomy" id="685588"/>
    <lineage>
        <taxon>Eukaryota</taxon>
        <taxon>Fungi</taxon>
        <taxon>Dikarya</taxon>
        <taxon>Basidiomycota</taxon>
        <taxon>Agaricomycotina</taxon>
        <taxon>Agaricomycetes</taxon>
        <taxon>Agaricomycetidae</taxon>
        <taxon>Agaricales</taxon>
        <taxon>Agaricineae</taxon>
        <taxon>Strophariaceae</taxon>
        <taxon>Galerina</taxon>
    </lineage>
</organism>
<evidence type="ECO:0000313" key="3">
    <source>
        <dbReference type="EMBL" id="KDR71331.1"/>
    </source>
</evidence>
<dbReference type="Proteomes" id="UP000027222">
    <property type="component" value="Unassembled WGS sequence"/>
</dbReference>
<dbReference type="AlphaFoldDB" id="A0A067SKA4"/>
<evidence type="ECO:0000256" key="2">
    <source>
        <dbReference type="SAM" id="SignalP"/>
    </source>
</evidence>
<keyword evidence="1" id="KW-0472">Membrane</keyword>
<feature type="chain" id="PRO_5001648449" evidence="2">
    <location>
        <begin position="20"/>
        <end position="240"/>
    </location>
</feature>
<evidence type="ECO:0000256" key="1">
    <source>
        <dbReference type="SAM" id="Phobius"/>
    </source>
</evidence>
<protein>
    <submittedName>
        <fullName evidence="3">Uncharacterized protein</fullName>
    </submittedName>
</protein>
<feature type="transmembrane region" description="Helical" evidence="1">
    <location>
        <begin position="104"/>
        <end position="126"/>
    </location>
</feature>
<reference evidence="4" key="1">
    <citation type="journal article" date="2014" name="Proc. Natl. Acad. Sci. U.S.A.">
        <title>Extensive sampling of basidiomycete genomes demonstrates inadequacy of the white-rot/brown-rot paradigm for wood decay fungi.</title>
        <authorList>
            <person name="Riley R."/>
            <person name="Salamov A.A."/>
            <person name="Brown D.W."/>
            <person name="Nagy L.G."/>
            <person name="Floudas D."/>
            <person name="Held B.W."/>
            <person name="Levasseur A."/>
            <person name="Lombard V."/>
            <person name="Morin E."/>
            <person name="Otillar R."/>
            <person name="Lindquist E.A."/>
            <person name="Sun H."/>
            <person name="LaButti K.M."/>
            <person name="Schmutz J."/>
            <person name="Jabbour D."/>
            <person name="Luo H."/>
            <person name="Baker S.E."/>
            <person name="Pisabarro A.G."/>
            <person name="Walton J.D."/>
            <person name="Blanchette R.A."/>
            <person name="Henrissat B."/>
            <person name="Martin F."/>
            <person name="Cullen D."/>
            <person name="Hibbett D.S."/>
            <person name="Grigoriev I.V."/>
        </authorList>
    </citation>
    <scope>NUCLEOTIDE SEQUENCE [LARGE SCALE GENOMIC DNA]</scope>
    <source>
        <strain evidence="4">CBS 339.88</strain>
    </source>
</reference>
<keyword evidence="1" id="KW-1133">Transmembrane helix</keyword>
<feature type="transmembrane region" description="Helical" evidence="1">
    <location>
        <begin position="29"/>
        <end position="49"/>
    </location>
</feature>
<dbReference type="HOGENOM" id="CLU_1156458_0_0_1"/>
<dbReference type="OrthoDB" id="3267806at2759"/>
<accession>A0A067SKA4</accession>
<evidence type="ECO:0000313" key="4">
    <source>
        <dbReference type="Proteomes" id="UP000027222"/>
    </source>
</evidence>
<keyword evidence="1" id="KW-0812">Transmembrane</keyword>
<keyword evidence="4" id="KW-1185">Reference proteome</keyword>
<feature type="signal peptide" evidence="2">
    <location>
        <begin position="1"/>
        <end position="19"/>
    </location>
</feature>
<sequence>MLILLSTASLLQGISSVLASLPRVQVLYPGLHIIELGIPVSLPFTIWGTNGIMIWSCTCLTKGISTRQRVIIFGTLILLALSSVCGGILFFVQSKLLQPNDYPIIPNLTSVVNILLYFTNFFLYALSEVHPNLKSSGSQWCLWFTQVELGVNCGSIIALTSVAHIVLTFSNTSVSIIALHLSPHIYVAWCLQALKARAEHAKVDGLKNGPVIEPIRARTTPDDPLGSILVISNLAVISHI</sequence>
<name>A0A067SKA4_GALM3</name>
<proteinExistence type="predicted"/>
<feature type="transmembrane region" description="Helical" evidence="1">
    <location>
        <begin position="70"/>
        <end position="92"/>
    </location>
</feature>
<dbReference type="EMBL" id="KL142393">
    <property type="protein sequence ID" value="KDR71331.1"/>
    <property type="molecule type" value="Genomic_DNA"/>
</dbReference>
<gene>
    <name evidence="3" type="ORF">GALMADRAFT_144021</name>
</gene>
<keyword evidence="2" id="KW-0732">Signal</keyword>